<dbReference type="OrthoDB" id="8922241at2759"/>
<name>A0A0C9VQP0_9AGAM</name>
<sequence length="79" mass="8385">MRNILSITARDALAHSTLASAVVPGSNNESVLNVLSHTVQTGSISKEVAKRLSLMLVSLARSDTLFATMRHSNAPAIQL</sequence>
<dbReference type="HOGENOM" id="CLU_2628737_0_0_1"/>
<evidence type="ECO:0000313" key="2">
    <source>
        <dbReference type="Proteomes" id="UP000053820"/>
    </source>
</evidence>
<proteinExistence type="predicted"/>
<dbReference type="EMBL" id="KN839877">
    <property type="protein sequence ID" value="KIJ60045.1"/>
    <property type="molecule type" value="Genomic_DNA"/>
</dbReference>
<keyword evidence="2" id="KW-1185">Reference proteome</keyword>
<evidence type="ECO:0000313" key="1">
    <source>
        <dbReference type="EMBL" id="KIJ60045.1"/>
    </source>
</evidence>
<protein>
    <submittedName>
        <fullName evidence="1">Unplaced genomic scaffold scaffold_43, whole genome shotgun sequence</fullName>
    </submittedName>
</protein>
<accession>A0A0C9VQP0</accession>
<dbReference type="AlphaFoldDB" id="A0A0C9VQP0"/>
<gene>
    <name evidence="1" type="ORF">HYDPIDRAFT_51454</name>
</gene>
<feature type="non-terminal residue" evidence="1">
    <location>
        <position position="79"/>
    </location>
</feature>
<dbReference type="Proteomes" id="UP000053820">
    <property type="component" value="Unassembled WGS sequence"/>
</dbReference>
<organism evidence="1 2">
    <name type="scientific">Hydnomerulius pinastri MD-312</name>
    <dbReference type="NCBI Taxonomy" id="994086"/>
    <lineage>
        <taxon>Eukaryota</taxon>
        <taxon>Fungi</taxon>
        <taxon>Dikarya</taxon>
        <taxon>Basidiomycota</taxon>
        <taxon>Agaricomycotina</taxon>
        <taxon>Agaricomycetes</taxon>
        <taxon>Agaricomycetidae</taxon>
        <taxon>Boletales</taxon>
        <taxon>Boletales incertae sedis</taxon>
        <taxon>Leucogyrophana</taxon>
    </lineage>
</organism>
<reference evidence="1 2" key="1">
    <citation type="submission" date="2014-04" db="EMBL/GenBank/DDBJ databases">
        <title>Evolutionary Origins and Diversification of the Mycorrhizal Mutualists.</title>
        <authorList>
            <consortium name="DOE Joint Genome Institute"/>
            <consortium name="Mycorrhizal Genomics Consortium"/>
            <person name="Kohler A."/>
            <person name="Kuo A."/>
            <person name="Nagy L.G."/>
            <person name="Floudas D."/>
            <person name="Copeland A."/>
            <person name="Barry K.W."/>
            <person name="Cichocki N."/>
            <person name="Veneault-Fourrey C."/>
            <person name="LaButti K."/>
            <person name="Lindquist E.A."/>
            <person name="Lipzen A."/>
            <person name="Lundell T."/>
            <person name="Morin E."/>
            <person name="Murat C."/>
            <person name="Riley R."/>
            <person name="Ohm R."/>
            <person name="Sun H."/>
            <person name="Tunlid A."/>
            <person name="Henrissat B."/>
            <person name="Grigoriev I.V."/>
            <person name="Hibbett D.S."/>
            <person name="Martin F."/>
        </authorList>
    </citation>
    <scope>NUCLEOTIDE SEQUENCE [LARGE SCALE GENOMIC DNA]</scope>
    <source>
        <strain evidence="1 2">MD-312</strain>
    </source>
</reference>